<gene>
    <name evidence="1" type="ORF">FGO68_gene16951</name>
</gene>
<accession>A0A8J8T6S0</accession>
<evidence type="ECO:0000313" key="2">
    <source>
        <dbReference type="Proteomes" id="UP000785679"/>
    </source>
</evidence>
<proteinExistence type="predicted"/>
<sequence length="289" mass="34445">MDDYAVTNISDLSQKLKTSYFNRLDDKNIIALPQSVTTVRIKNSDNLNSLILFLDKNPSVKYVTTDLKYKFEAAILIDKYRHIYFNFNFSFAKDYSSFKSVYGYLHPECKQKGISSSEPDHILYELLFHRLSDKFELLLSYFDRSDECKRILRERSPEFIDSLSTFEEAKLFIENKSNHKIRENESYYDRVFQNQITQNQDDQYLRIILTVYDEVFQLGGNIDQALVGIKLMSQEQRKNLKREEYFKRCKNNWQLSVTPQLQLNTMFNESTLQESIRALIYQILKKQYF</sequence>
<dbReference type="Proteomes" id="UP000785679">
    <property type="component" value="Unassembled WGS sequence"/>
</dbReference>
<organism evidence="1 2">
    <name type="scientific">Halteria grandinella</name>
    <dbReference type="NCBI Taxonomy" id="5974"/>
    <lineage>
        <taxon>Eukaryota</taxon>
        <taxon>Sar</taxon>
        <taxon>Alveolata</taxon>
        <taxon>Ciliophora</taxon>
        <taxon>Intramacronucleata</taxon>
        <taxon>Spirotrichea</taxon>
        <taxon>Stichotrichia</taxon>
        <taxon>Sporadotrichida</taxon>
        <taxon>Halteriidae</taxon>
        <taxon>Halteria</taxon>
    </lineage>
</organism>
<keyword evidence="2" id="KW-1185">Reference proteome</keyword>
<reference evidence="1" key="1">
    <citation type="submission" date="2019-06" db="EMBL/GenBank/DDBJ databases">
        <authorList>
            <person name="Zheng W."/>
        </authorList>
    </citation>
    <scope>NUCLEOTIDE SEQUENCE</scope>
    <source>
        <strain evidence="1">QDHG01</strain>
    </source>
</reference>
<dbReference type="AlphaFoldDB" id="A0A8J8T6S0"/>
<dbReference type="EMBL" id="RRYP01003693">
    <property type="protein sequence ID" value="TNV83571.1"/>
    <property type="molecule type" value="Genomic_DNA"/>
</dbReference>
<name>A0A8J8T6S0_HALGN</name>
<protein>
    <submittedName>
        <fullName evidence="1">Uncharacterized protein</fullName>
    </submittedName>
</protein>
<evidence type="ECO:0000313" key="1">
    <source>
        <dbReference type="EMBL" id="TNV83571.1"/>
    </source>
</evidence>
<comment type="caution">
    <text evidence="1">The sequence shown here is derived from an EMBL/GenBank/DDBJ whole genome shotgun (WGS) entry which is preliminary data.</text>
</comment>